<dbReference type="EMBL" id="LXPE01000004">
    <property type="protein sequence ID" value="OBA28344.1"/>
    <property type="molecule type" value="Genomic_DNA"/>
</dbReference>
<dbReference type="OrthoDB" id="284292at2759"/>
<protein>
    <recommendedName>
        <fullName evidence="4">Succinate dehydrogenase assembly factor 2, mitochondrial</fullName>
        <shortName evidence="4">SDH assembly factor 2</shortName>
        <shortName evidence="4">SDHAF2</shortName>
    </recommendedName>
</protein>
<dbReference type="FunFam" id="1.10.150.250:FF:000002">
    <property type="entry name" value="Succinate dehydrogenase assembly factor 2, mitochondrial"/>
    <property type="match status" value="1"/>
</dbReference>
<sequence>MLSLRYLRKSALRLNSKPLLFSTSPYALNNKPPPLDNIMPIRRANETQEQKMKRLIYKSRKRGILEMDIILSGFAAEYLHKLPQKDVEKYDLLLDELDWNVYRWITDEGADASKVTNTPNGQEAVGTGGGVEVPDHWKDEVIIKLLKDYVNRGKGLKVPEIYEYKNNNSK</sequence>
<dbReference type="HAMAP" id="MF_03057">
    <property type="entry name" value="SDHAF2"/>
    <property type="match status" value="1"/>
</dbReference>
<dbReference type="PANTHER" id="PTHR12469">
    <property type="entry name" value="PROTEIN EMI5 HOMOLOG, MITOCHONDRIAL"/>
    <property type="match status" value="1"/>
</dbReference>
<name>A0A1B7THX1_9ASCO</name>
<dbReference type="GO" id="GO:0005759">
    <property type="term" value="C:mitochondrial matrix"/>
    <property type="evidence" value="ECO:0007669"/>
    <property type="project" value="UniProtKB-SubCell"/>
</dbReference>
<dbReference type="InterPro" id="IPR036714">
    <property type="entry name" value="SDH_sf"/>
</dbReference>
<keyword evidence="6" id="KW-1185">Reference proteome</keyword>
<reference evidence="6" key="1">
    <citation type="journal article" date="2016" name="Proc. Natl. Acad. Sci. U.S.A.">
        <title>Comparative genomics of biotechnologically important yeasts.</title>
        <authorList>
            <person name="Riley R."/>
            <person name="Haridas S."/>
            <person name="Wolfe K.H."/>
            <person name="Lopes M.R."/>
            <person name="Hittinger C.T."/>
            <person name="Goeker M."/>
            <person name="Salamov A.A."/>
            <person name="Wisecaver J.H."/>
            <person name="Long T.M."/>
            <person name="Calvey C.H."/>
            <person name="Aerts A.L."/>
            <person name="Barry K.W."/>
            <person name="Choi C."/>
            <person name="Clum A."/>
            <person name="Coughlan A.Y."/>
            <person name="Deshpande S."/>
            <person name="Douglass A.P."/>
            <person name="Hanson S.J."/>
            <person name="Klenk H.-P."/>
            <person name="LaButti K.M."/>
            <person name="Lapidus A."/>
            <person name="Lindquist E.A."/>
            <person name="Lipzen A.M."/>
            <person name="Meier-Kolthoff J.P."/>
            <person name="Ohm R.A."/>
            <person name="Otillar R.P."/>
            <person name="Pangilinan J.L."/>
            <person name="Peng Y."/>
            <person name="Rokas A."/>
            <person name="Rosa C.A."/>
            <person name="Scheuner C."/>
            <person name="Sibirny A.A."/>
            <person name="Slot J.C."/>
            <person name="Stielow J.B."/>
            <person name="Sun H."/>
            <person name="Kurtzman C.P."/>
            <person name="Blackwell M."/>
            <person name="Grigoriev I.V."/>
            <person name="Jeffries T.W."/>
        </authorList>
    </citation>
    <scope>NUCLEOTIDE SEQUENCE [LARGE SCALE GENOMIC DNA]</scope>
    <source>
        <strain evidence="6">NRRL Y-1626</strain>
    </source>
</reference>
<keyword evidence="2 4" id="KW-0496">Mitochondrion</keyword>
<organism evidence="5 6">
    <name type="scientific">Hanseniaspora valbyensis NRRL Y-1626</name>
    <dbReference type="NCBI Taxonomy" id="766949"/>
    <lineage>
        <taxon>Eukaryota</taxon>
        <taxon>Fungi</taxon>
        <taxon>Dikarya</taxon>
        <taxon>Ascomycota</taxon>
        <taxon>Saccharomycotina</taxon>
        <taxon>Saccharomycetes</taxon>
        <taxon>Saccharomycodales</taxon>
        <taxon>Saccharomycodaceae</taxon>
        <taxon>Hanseniaspora</taxon>
    </lineage>
</organism>
<keyword evidence="3 4" id="KW-0143">Chaperone</keyword>
<comment type="subcellular location">
    <subcellularLocation>
        <location evidence="1 4">Mitochondrion matrix</location>
    </subcellularLocation>
</comment>
<dbReference type="GO" id="GO:0006121">
    <property type="term" value="P:mitochondrial electron transport, succinate to ubiquinone"/>
    <property type="evidence" value="ECO:0007669"/>
    <property type="project" value="UniProtKB-UniRule"/>
</dbReference>
<evidence type="ECO:0000256" key="2">
    <source>
        <dbReference type="ARBA" id="ARBA00023128"/>
    </source>
</evidence>
<dbReference type="GO" id="GO:0034553">
    <property type="term" value="P:mitochondrial respiratory chain complex II assembly"/>
    <property type="evidence" value="ECO:0007669"/>
    <property type="project" value="TreeGrafter"/>
</dbReference>
<accession>A0A1B7THX1</accession>
<comment type="subunit">
    <text evidence="4">Interacts with the flavoprotein subunit within the SDH catalytic dimer.</text>
</comment>
<proteinExistence type="inferred from homology"/>
<evidence type="ECO:0000256" key="1">
    <source>
        <dbReference type="ARBA" id="ARBA00004305"/>
    </source>
</evidence>
<evidence type="ECO:0000313" key="5">
    <source>
        <dbReference type="EMBL" id="OBA28344.1"/>
    </source>
</evidence>
<gene>
    <name evidence="5" type="ORF">HANVADRAFT_5548</name>
</gene>
<dbReference type="InterPro" id="IPR005631">
    <property type="entry name" value="SDH"/>
</dbReference>
<dbReference type="Proteomes" id="UP000092321">
    <property type="component" value="Unassembled WGS sequence"/>
</dbReference>
<dbReference type="PANTHER" id="PTHR12469:SF2">
    <property type="entry name" value="SUCCINATE DEHYDROGENASE ASSEMBLY FACTOR 2, MITOCHONDRIAL"/>
    <property type="match status" value="1"/>
</dbReference>
<dbReference type="Gene3D" id="1.10.150.250">
    <property type="entry name" value="Flavinator of succinate dehydrogenase"/>
    <property type="match status" value="1"/>
</dbReference>
<dbReference type="AlphaFoldDB" id="A0A1B7THX1"/>
<dbReference type="SUPFAM" id="SSF109910">
    <property type="entry name" value="YgfY-like"/>
    <property type="match status" value="1"/>
</dbReference>
<evidence type="ECO:0000256" key="3">
    <source>
        <dbReference type="ARBA" id="ARBA00023186"/>
    </source>
</evidence>
<comment type="similarity">
    <text evidence="4">Belongs to the SDHAF2 family.</text>
</comment>
<dbReference type="Pfam" id="PF03937">
    <property type="entry name" value="Sdh5"/>
    <property type="match status" value="1"/>
</dbReference>
<comment type="caution">
    <text evidence="5">The sequence shown here is derived from an EMBL/GenBank/DDBJ whole genome shotgun (WGS) entry which is preliminary data.</text>
</comment>
<dbReference type="InterPro" id="IPR028882">
    <property type="entry name" value="SDHAF2"/>
</dbReference>
<evidence type="ECO:0000313" key="6">
    <source>
        <dbReference type="Proteomes" id="UP000092321"/>
    </source>
</evidence>
<evidence type="ECO:0000256" key="4">
    <source>
        <dbReference type="HAMAP-Rule" id="MF_03057"/>
    </source>
</evidence>
<comment type="function">
    <text evidence="4">Plays an essential role in the assembly of succinate dehydrogenase (SDH), an enzyme complex (also referred to as respiratory complex II) that is a component of both the tricarboxylic acid (TCA) cycle and the mitochondrial electron transport chain, and which couples the oxidation of succinate to fumarate with the reduction of ubiquinone (coenzyme Q) to ubiquinol. Required for flavinylation (covalent attachment of FAD) of the flavoprotein subunit of the SDH catalytic dimer.</text>
</comment>
<dbReference type="GO" id="GO:0006099">
    <property type="term" value="P:tricarboxylic acid cycle"/>
    <property type="evidence" value="ECO:0007669"/>
    <property type="project" value="TreeGrafter"/>
</dbReference>